<dbReference type="GO" id="GO:0043628">
    <property type="term" value="P:regulatory ncRNA 3'-end processing"/>
    <property type="evidence" value="ECO:0007669"/>
    <property type="project" value="EnsemblFungi"/>
</dbReference>
<evidence type="ECO:0000256" key="1">
    <source>
        <dbReference type="ARBA" id="ARBA00001946"/>
    </source>
</evidence>
<dbReference type="GO" id="GO:0071035">
    <property type="term" value="P:nuclear polyadenylation-dependent rRNA catabolic process"/>
    <property type="evidence" value="ECO:0007669"/>
    <property type="project" value="EnsemblFungi"/>
</dbReference>
<dbReference type="InterPro" id="IPR050180">
    <property type="entry name" value="RNR_Ribonuclease"/>
</dbReference>
<dbReference type="Gene3D" id="2.40.50.700">
    <property type="match status" value="1"/>
</dbReference>
<dbReference type="GO" id="GO:0071031">
    <property type="term" value="P:nuclear mRNA surveillance of mRNA 3'-end processing"/>
    <property type="evidence" value="ECO:0007669"/>
    <property type="project" value="EnsemblFungi"/>
</dbReference>
<dbReference type="InterPro" id="IPR041505">
    <property type="entry name" value="Dis3_CSD2"/>
</dbReference>
<keyword evidence="12" id="KW-0539">Nucleus</keyword>
<dbReference type="InterPro" id="IPR001900">
    <property type="entry name" value="RNase_II/R"/>
</dbReference>
<dbReference type="Pfam" id="PF17216">
    <property type="entry name" value="Rrp44_CSD1"/>
    <property type="match status" value="1"/>
</dbReference>
<evidence type="ECO:0000256" key="6">
    <source>
        <dbReference type="ARBA" id="ARBA00022552"/>
    </source>
</evidence>
<comment type="cofactor">
    <cofactor evidence="1">
        <name>Mg(2+)</name>
        <dbReference type="ChEBI" id="CHEBI:18420"/>
    </cofactor>
</comment>
<keyword evidence="5" id="KW-0963">Cytoplasm</keyword>
<reference evidence="17 18" key="1">
    <citation type="journal article" date="2015" name="Genome Biol. Evol.">
        <title>Phylogenomic analyses indicate that early fungi evolved digesting cell walls of algal ancestors of land plants.</title>
        <authorList>
            <person name="Chang Y."/>
            <person name="Wang S."/>
            <person name="Sekimoto S."/>
            <person name="Aerts A.L."/>
            <person name="Choi C."/>
            <person name="Clum A."/>
            <person name="LaButti K.M."/>
            <person name="Lindquist E.A."/>
            <person name="Yee Ngan C."/>
            <person name="Ohm R.A."/>
            <person name="Salamov A.A."/>
            <person name="Grigoriev I.V."/>
            <person name="Spatafora J.W."/>
            <person name="Berbee M.L."/>
        </authorList>
    </citation>
    <scope>NUCLEOTIDE SEQUENCE [LARGE SCALE GENOMIC DNA]</scope>
    <source>
        <strain evidence="17 18">NRRL 28638</strain>
    </source>
</reference>
<organism evidence="17 18">
    <name type="scientific">Conidiobolus coronatus (strain ATCC 28846 / CBS 209.66 / NRRL 28638)</name>
    <name type="common">Delacroixia coronata</name>
    <dbReference type="NCBI Taxonomy" id="796925"/>
    <lineage>
        <taxon>Eukaryota</taxon>
        <taxon>Fungi</taxon>
        <taxon>Fungi incertae sedis</taxon>
        <taxon>Zoopagomycota</taxon>
        <taxon>Entomophthoromycotina</taxon>
        <taxon>Entomophthoromycetes</taxon>
        <taxon>Entomophthorales</taxon>
        <taxon>Ancylistaceae</taxon>
        <taxon>Conidiobolus</taxon>
    </lineage>
</organism>
<dbReference type="GO" id="GO:0000175">
    <property type="term" value="F:3'-5'-RNA exonuclease activity"/>
    <property type="evidence" value="ECO:0007669"/>
    <property type="project" value="EnsemblFungi"/>
</dbReference>
<dbReference type="GO" id="GO:1990251">
    <property type="term" value="C:nuclear exosome focus"/>
    <property type="evidence" value="ECO:0007669"/>
    <property type="project" value="EnsemblFungi"/>
</dbReference>
<dbReference type="Pfam" id="PF00773">
    <property type="entry name" value="RNB"/>
    <property type="match status" value="1"/>
</dbReference>
<dbReference type="GO" id="GO:0000176">
    <property type="term" value="C:nuclear exosome (RNase complex)"/>
    <property type="evidence" value="ECO:0007669"/>
    <property type="project" value="EnsemblFungi"/>
</dbReference>
<dbReference type="GO" id="GO:0005730">
    <property type="term" value="C:nucleolus"/>
    <property type="evidence" value="ECO:0007669"/>
    <property type="project" value="EnsemblFungi"/>
</dbReference>
<evidence type="ECO:0000256" key="7">
    <source>
        <dbReference type="ARBA" id="ARBA00022722"/>
    </source>
</evidence>
<comment type="subcellular location">
    <subcellularLocation>
        <location evidence="3">Cytoplasm</location>
    </subcellularLocation>
    <subcellularLocation>
        <location evidence="2">Nucleus</location>
    </subcellularLocation>
</comment>
<dbReference type="GO" id="GO:0006397">
    <property type="term" value="P:mRNA processing"/>
    <property type="evidence" value="ECO:0007669"/>
    <property type="project" value="EnsemblFungi"/>
</dbReference>
<dbReference type="GO" id="GO:0071039">
    <property type="term" value="P:nuclear polyadenylation-dependent CUT catabolic process"/>
    <property type="evidence" value="ECO:0007669"/>
    <property type="project" value="EnsemblFungi"/>
</dbReference>
<dbReference type="GO" id="GO:0000785">
    <property type="term" value="C:chromatin"/>
    <property type="evidence" value="ECO:0007669"/>
    <property type="project" value="EnsemblFungi"/>
</dbReference>
<keyword evidence="11" id="KW-0694">RNA-binding</keyword>
<dbReference type="GO" id="GO:0033621">
    <property type="term" value="P:nuclear mRNA surveillance of meiosis-specific transcripts"/>
    <property type="evidence" value="ECO:0007669"/>
    <property type="project" value="EnsemblFungi"/>
</dbReference>
<dbReference type="Pfam" id="PF17215">
    <property type="entry name" value="Rrp44_S1"/>
    <property type="match status" value="1"/>
</dbReference>
<evidence type="ECO:0000256" key="14">
    <source>
        <dbReference type="RuleBase" id="RU003901"/>
    </source>
</evidence>
<dbReference type="PANTHER" id="PTHR23355:SF35">
    <property type="entry name" value="EXOSOME COMPLEX EXONUCLEASE RRP44"/>
    <property type="match status" value="1"/>
</dbReference>
<dbReference type="InterPro" id="IPR033770">
    <property type="entry name" value="RRP44_S1"/>
</dbReference>
<evidence type="ECO:0000256" key="13">
    <source>
        <dbReference type="ARBA" id="ARBA00077930"/>
    </source>
</evidence>
<keyword evidence="18" id="KW-1185">Reference proteome</keyword>
<evidence type="ECO:0000256" key="5">
    <source>
        <dbReference type="ARBA" id="ARBA00022490"/>
    </source>
</evidence>
<dbReference type="AlphaFoldDB" id="A0A137NZ96"/>
<accession>A0A137NZ96</accession>
<keyword evidence="7" id="KW-0540">Nuclease</keyword>
<dbReference type="FunFam" id="3.40.50.1010:FF:000021">
    <property type="entry name" value="DIS3-like exonuclease 1 isoform X1"/>
    <property type="match status" value="1"/>
</dbReference>
<dbReference type="OMA" id="GQVMRNN"/>
<dbReference type="SMART" id="SM00670">
    <property type="entry name" value="PINc"/>
    <property type="match status" value="1"/>
</dbReference>
<name>A0A137NZ96_CONC2</name>
<dbReference type="GO" id="GO:0030847">
    <property type="term" value="P:termination of RNA polymerase II transcription, exosome-dependent"/>
    <property type="evidence" value="ECO:0007669"/>
    <property type="project" value="EnsemblFungi"/>
</dbReference>
<evidence type="ECO:0000256" key="4">
    <source>
        <dbReference type="ARBA" id="ARBA00005785"/>
    </source>
</evidence>
<dbReference type="Proteomes" id="UP000070444">
    <property type="component" value="Unassembled WGS sequence"/>
</dbReference>
<dbReference type="Gene3D" id="2.40.50.140">
    <property type="entry name" value="Nucleic acid-binding proteins"/>
    <property type="match status" value="1"/>
</dbReference>
<feature type="domain" description="PIN" evidence="15">
    <location>
        <begin position="70"/>
        <end position="183"/>
    </location>
</feature>
<evidence type="ECO:0000259" key="15">
    <source>
        <dbReference type="SMART" id="SM00670"/>
    </source>
</evidence>
<dbReference type="GO" id="GO:0000177">
    <property type="term" value="C:cytoplasmic exosome (RNase complex)"/>
    <property type="evidence" value="ECO:0007669"/>
    <property type="project" value="EnsemblFungi"/>
</dbReference>
<dbReference type="Gene3D" id="3.40.50.1010">
    <property type="entry name" value="5'-nuclease"/>
    <property type="match status" value="1"/>
</dbReference>
<keyword evidence="10" id="KW-0269">Exonuclease</keyword>
<evidence type="ECO:0000313" key="17">
    <source>
        <dbReference type="EMBL" id="KXN68087.1"/>
    </source>
</evidence>
<evidence type="ECO:0000256" key="12">
    <source>
        <dbReference type="ARBA" id="ARBA00023242"/>
    </source>
</evidence>
<comment type="similarity">
    <text evidence="4 14">Belongs to the RNR ribonuclease family.</text>
</comment>
<dbReference type="Pfam" id="PF13638">
    <property type="entry name" value="PIN_4"/>
    <property type="match status" value="1"/>
</dbReference>
<dbReference type="GO" id="GO:0004521">
    <property type="term" value="F:RNA endonuclease activity"/>
    <property type="evidence" value="ECO:0007669"/>
    <property type="project" value="EnsemblFungi"/>
</dbReference>
<evidence type="ECO:0000256" key="11">
    <source>
        <dbReference type="ARBA" id="ARBA00022884"/>
    </source>
</evidence>
<evidence type="ECO:0000256" key="8">
    <source>
        <dbReference type="ARBA" id="ARBA00022801"/>
    </source>
</evidence>
<dbReference type="GO" id="GO:0071038">
    <property type="term" value="P:TRAMP-dependent tRNA surveillance pathway"/>
    <property type="evidence" value="ECO:0007669"/>
    <property type="project" value="EnsemblFungi"/>
</dbReference>
<dbReference type="OrthoDB" id="372421at2759"/>
<evidence type="ECO:0000256" key="10">
    <source>
        <dbReference type="ARBA" id="ARBA00022839"/>
    </source>
</evidence>
<dbReference type="GO" id="GO:0000049">
    <property type="term" value="F:tRNA binding"/>
    <property type="evidence" value="ECO:0007669"/>
    <property type="project" value="EnsemblFungi"/>
</dbReference>
<keyword evidence="6" id="KW-0698">rRNA processing</keyword>
<evidence type="ECO:0000259" key="16">
    <source>
        <dbReference type="SMART" id="SM00955"/>
    </source>
</evidence>
<dbReference type="GO" id="GO:0000467">
    <property type="term" value="P:exonucleolytic trimming to generate mature 3'-end of 5.8S rRNA from tricistronic rRNA transcript (SSU-rRNA, 5.8S rRNA, LSU-rRNA)"/>
    <property type="evidence" value="ECO:0007669"/>
    <property type="project" value="EnsemblFungi"/>
</dbReference>
<keyword evidence="9" id="KW-0271">Exosome</keyword>
<proteinExistence type="inferred from homology"/>
<keyword evidence="8" id="KW-0378">Hydrolase</keyword>
<dbReference type="CDD" id="cd09862">
    <property type="entry name" value="PIN_Rrp44-like"/>
    <property type="match status" value="1"/>
</dbReference>
<dbReference type="Gene3D" id="2.40.50.690">
    <property type="match status" value="1"/>
</dbReference>
<dbReference type="SUPFAM" id="SSF88723">
    <property type="entry name" value="PIN domain-like"/>
    <property type="match status" value="1"/>
</dbReference>
<dbReference type="InterPro" id="IPR033771">
    <property type="entry name" value="Rrp44_CSD1"/>
</dbReference>
<gene>
    <name evidence="17" type="ORF">CONCODRAFT_9727</name>
</gene>
<dbReference type="SMART" id="SM00955">
    <property type="entry name" value="RNB"/>
    <property type="match status" value="1"/>
</dbReference>
<evidence type="ECO:0000256" key="2">
    <source>
        <dbReference type="ARBA" id="ARBA00004123"/>
    </source>
</evidence>
<dbReference type="InterPro" id="IPR012340">
    <property type="entry name" value="NA-bd_OB-fold"/>
</dbReference>
<dbReference type="STRING" id="796925.A0A137NZ96"/>
<dbReference type="GO" id="GO:0070651">
    <property type="term" value="P:nonfunctional rRNA decay"/>
    <property type="evidence" value="ECO:0007669"/>
    <property type="project" value="EnsemblFungi"/>
</dbReference>
<dbReference type="InterPro" id="IPR002716">
    <property type="entry name" value="PIN_dom"/>
</dbReference>
<dbReference type="PANTHER" id="PTHR23355">
    <property type="entry name" value="RIBONUCLEASE"/>
    <property type="match status" value="1"/>
</dbReference>
<evidence type="ECO:0000256" key="9">
    <source>
        <dbReference type="ARBA" id="ARBA00022835"/>
    </source>
</evidence>
<dbReference type="FunFam" id="2.40.50.700:FF:000001">
    <property type="entry name" value="Exosome complex exonuclease exoribonuclease (Rrp44)"/>
    <property type="match status" value="1"/>
</dbReference>
<evidence type="ECO:0000256" key="3">
    <source>
        <dbReference type="ARBA" id="ARBA00004496"/>
    </source>
</evidence>
<dbReference type="InterPro" id="IPR029060">
    <property type="entry name" value="PIN-like_dom_sf"/>
</dbReference>
<dbReference type="InterPro" id="IPR022966">
    <property type="entry name" value="RNase_II/R_CS"/>
</dbReference>
<dbReference type="SUPFAM" id="SSF50249">
    <property type="entry name" value="Nucleic acid-binding proteins"/>
    <property type="match status" value="3"/>
</dbReference>
<dbReference type="GO" id="GO:0031267">
    <property type="term" value="F:small GTPase binding"/>
    <property type="evidence" value="ECO:0007669"/>
    <property type="project" value="EnsemblFungi"/>
</dbReference>
<dbReference type="Pfam" id="PF17849">
    <property type="entry name" value="OB_Dis3"/>
    <property type="match status" value="1"/>
</dbReference>
<sequence length="983" mass="111645">MLRNNTFHKRTAKGKVVKVVREHYLRDDIPCGINNCPKCASLLQNNNTSSLLKNIEGQQSQNSKICTKPHFIIPDTNILLHQFDVITQLSPVILLQTVLKEVEHRRIPIYQKFKQLIIQKSGFDTDLKMFPNDFHKETFIERLPDETPNDYNDRTIRRATKWFSEHFDNIGFVLVTDDADNRRKALQDGLIAVSTREYITSLDNRPELIDMLCNEDDRKDPEQIKYPEHIAEVILKSGVDSGKFYQGKLNVSNHNYLEGSIFTKFQGKEQAISILGRMDMNRAIQGDIVVVEILPKDQWRGESGTIVINEEDESAITDGDKPAPEENLQPCGKVVGILKRNWRPYCGFLDRNSISNVHESNSVSQMVTFFPMDQRIPKIKIRTSQAARLLNQRIVVSIDHWNIDKRFPDGHFVKSIGMAGDKDTETHVLLLEHDVPFADFSKQIYSELPSEGDKWIVRDEHLHGREDFRDLNICSIDPPGCTDIDDALHATPLPNGNYEVGVHIADVTYFVKPGTHMDNEAAHRGTTVYLVNKRIDMLPGLLGTNLCSLHCNVDRLAFSCIWEIDSNANIVNTRFTKSIIRSKASFTYDQAQARIDDPNAQDDLTNGVRTLNQIAKILRQRRFDNGALTLSSPEVRFNLENDSQDPVDVEMKELKDTNALVEEFMLLANISVAAHIFVHFPSCSVLRMHPTPPDSNFEKLKKAVHKFNIEIKHGSSKELAESLDAAVIPGDPFFNKLLRIMTTRCMLQAKYICSGKVSEEEFHHYGLATNIYTHFTSPIRRYSDVLVHRLLEASINPNVQLDKNLLDCEKVKSVTDNLNFRHTMAQKASRGSVEVFTHYYFKDRVLVEDGYVIRVMKNGFVVLVPKYGLEGLIHVGGKSNTNSKATLQVLHDEVQDILHFEAASQKTTIEMFQKVRVRISVAKQLVGGGEGGLRQSVLVELVEPQIQGLSVDPSTEKIEKKEADLSGEILQDMEKSTKIRKLN</sequence>
<dbReference type="EMBL" id="KQ964596">
    <property type="protein sequence ID" value="KXN68087.1"/>
    <property type="molecule type" value="Genomic_DNA"/>
</dbReference>
<evidence type="ECO:0000313" key="18">
    <source>
        <dbReference type="Proteomes" id="UP000070444"/>
    </source>
</evidence>
<feature type="domain" description="RNB" evidence="16">
    <location>
        <begin position="465"/>
        <end position="797"/>
    </location>
</feature>
<dbReference type="PROSITE" id="PS01175">
    <property type="entry name" value="RIBONUCLEASE_II"/>
    <property type="match status" value="1"/>
</dbReference>
<protein>
    <recommendedName>
        <fullName evidence="13">Ribosomal RNA-processing protein 44</fullName>
    </recommendedName>
</protein>